<dbReference type="PANTHER" id="PTHR30055:SF201">
    <property type="entry name" value="TRANSCRIPTIONAL REGULATORY PROTEIN"/>
    <property type="match status" value="1"/>
</dbReference>
<dbReference type="SUPFAM" id="SSF48498">
    <property type="entry name" value="Tetracyclin repressor-like, C-terminal domain"/>
    <property type="match status" value="1"/>
</dbReference>
<dbReference type="GO" id="GO:0000976">
    <property type="term" value="F:transcription cis-regulatory region binding"/>
    <property type="evidence" value="ECO:0007669"/>
    <property type="project" value="TreeGrafter"/>
</dbReference>
<dbReference type="GO" id="GO:0003700">
    <property type="term" value="F:DNA-binding transcription factor activity"/>
    <property type="evidence" value="ECO:0007669"/>
    <property type="project" value="TreeGrafter"/>
</dbReference>
<evidence type="ECO:0000313" key="5">
    <source>
        <dbReference type="Proteomes" id="UP000655523"/>
    </source>
</evidence>
<dbReference type="Gene3D" id="1.10.357.10">
    <property type="entry name" value="Tetracycline Repressor, domain 2"/>
    <property type="match status" value="1"/>
</dbReference>
<protein>
    <submittedName>
        <fullName evidence="4">TetR family transcriptional regulator</fullName>
    </submittedName>
</protein>
<accession>A0A972NHZ6</accession>
<feature type="domain" description="HTH tetR-type" evidence="3">
    <location>
        <begin position="58"/>
        <end position="118"/>
    </location>
</feature>
<gene>
    <name evidence="4" type="ORF">GNZ13_00845</name>
</gene>
<keyword evidence="1 2" id="KW-0238">DNA-binding</keyword>
<dbReference type="SUPFAM" id="SSF46689">
    <property type="entry name" value="Homeodomain-like"/>
    <property type="match status" value="1"/>
</dbReference>
<reference evidence="4 5" key="1">
    <citation type="submission" date="2019-11" db="EMBL/GenBank/DDBJ databases">
        <title>Metabolism of dissolved organic matter in forest soils.</title>
        <authorList>
            <person name="Cyle K.T."/>
            <person name="Wilhelm R.C."/>
            <person name="Martinez C.E."/>
        </authorList>
    </citation>
    <scope>NUCLEOTIDE SEQUENCE [LARGE SCALE GENOMIC DNA]</scope>
    <source>
        <strain evidence="4 5">5N</strain>
    </source>
</reference>
<dbReference type="PROSITE" id="PS50977">
    <property type="entry name" value="HTH_TETR_2"/>
    <property type="match status" value="1"/>
</dbReference>
<feature type="DNA-binding region" description="H-T-H motif" evidence="2">
    <location>
        <begin position="81"/>
        <end position="100"/>
    </location>
</feature>
<evidence type="ECO:0000313" key="4">
    <source>
        <dbReference type="EMBL" id="NPT53197.1"/>
    </source>
</evidence>
<comment type="caution">
    <text evidence="4">The sequence shown here is derived from an EMBL/GenBank/DDBJ whole genome shotgun (WGS) entry which is preliminary data.</text>
</comment>
<name>A0A972NHZ6_9BURK</name>
<dbReference type="InterPro" id="IPR036271">
    <property type="entry name" value="Tet_transcr_reg_TetR-rel_C_sf"/>
</dbReference>
<evidence type="ECO:0000256" key="2">
    <source>
        <dbReference type="PROSITE-ProRule" id="PRU00335"/>
    </source>
</evidence>
<organism evidence="4 5">
    <name type="scientific">Paraburkholderia elongata</name>
    <dbReference type="NCBI Taxonomy" id="2675747"/>
    <lineage>
        <taxon>Bacteria</taxon>
        <taxon>Pseudomonadati</taxon>
        <taxon>Pseudomonadota</taxon>
        <taxon>Betaproteobacteria</taxon>
        <taxon>Burkholderiales</taxon>
        <taxon>Burkholderiaceae</taxon>
        <taxon>Paraburkholderia</taxon>
    </lineage>
</organism>
<dbReference type="Pfam" id="PF00440">
    <property type="entry name" value="TetR_N"/>
    <property type="match status" value="1"/>
</dbReference>
<evidence type="ECO:0000259" key="3">
    <source>
        <dbReference type="PROSITE" id="PS50977"/>
    </source>
</evidence>
<dbReference type="PRINTS" id="PR00455">
    <property type="entry name" value="HTHTETR"/>
</dbReference>
<dbReference type="InterPro" id="IPR009057">
    <property type="entry name" value="Homeodomain-like_sf"/>
</dbReference>
<dbReference type="EMBL" id="WOEZ01000005">
    <property type="protein sequence ID" value="NPT53197.1"/>
    <property type="molecule type" value="Genomic_DNA"/>
</dbReference>
<dbReference type="InterPro" id="IPR001647">
    <property type="entry name" value="HTH_TetR"/>
</dbReference>
<dbReference type="PANTHER" id="PTHR30055">
    <property type="entry name" value="HTH-TYPE TRANSCRIPTIONAL REGULATOR RUTR"/>
    <property type="match status" value="1"/>
</dbReference>
<dbReference type="Gene3D" id="1.10.10.60">
    <property type="entry name" value="Homeodomain-like"/>
    <property type="match status" value="1"/>
</dbReference>
<keyword evidence="5" id="KW-1185">Reference proteome</keyword>
<evidence type="ECO:0000256" key="1">
    <source>
        <dbReference type="ARBA" id="ARBA00023125"/>
    </source>
</evidence>
<sequence length="257" mass="28639">MGFNVARLGDTLRRSKTKMNSVSFLECGCYSAVMNRDLIGVDMEIDEASRPRAGAKRSKTEAAIKDAARRVLARDGYVNAKIGDIAEEAGKAIGSFYQYFKNKEELLLALADEFRIALRDNISPPCSIDEDPFENLRQMLLSFWRVYRAHGAVAVAVFQASMVDESFAAIWREIRAEGIRVSSTRIRLAQRLGYCTGVDPEIAGSSLCSMIEFTCYNWVVGNGDLEMLGRDVNDEVLTDTLTKMVVGAISWREQPQP</sequence>
<proteinExistence type="predicted"/>
<dbReference type="InterPro" id="IPR050109">
    <property type="entry name" value="HTH-type_TetR-like_transc_reg"/>
</dbReference>
<dbReference type="AlphaFoldDB" id="A0A972NHZ6"/>
<dbReference type="Proteomes" id="UP000655523">
    <property type="component" value="Unassembled WGS sequence"/>
</dbReference>